<evidence type="ECO:0000313" key="1">
    <source>
        <dbReference type="EMBL" id="ETD28282.1"/>
    </source>
</evidence>
<name>V8CME4_9BACT</name>
<reference evidence="1 2" key="1">
    <citation type="submission" date="2013-10" db="EMBL/GenBank/DDBJ databases">
        <title>The Genome Sequence of Prevotella nigrescens CC14M.</title>
        <authorList>
            <consortium name="The Broad Institute Genomics Platform"/>
            <person name="Earl A."/>
            <person name="Allen-Vercoe E."/>
            <person name="Daigneault M."/>
            <person name="Young S.K."/>
            <person name="Zeng Q."/>
            <person name="Gargeya S."/>
            <person name="Fitzgerald M."/>
            <person name="Abouelleil A."/>
            <person name="Alvarado L."/>
            <person name="Chapman S.B."/>
            <person name="Gainer-Dewar J."/>
            <person name="Goldberg J."/>
            <person name="Griggs A."/>
            <person name="Gujja S."/>
            <person name="Hansen M."/>
            <person name="Howarth C."/>
            <person name="Imamovic A."/>
            <person name="Ireland A."/>
            <person name="Larimer J."/>
            <person name="McCowan C."/>
            <person name="Murphy C."/>
            <person name="Pearson M."/>
            <person name="Poon T.W."/>
            <person name="Priest M."/>
            <person name="Roberts A."/>
            <person name="Saif S."/>
            <person name="Shea T."/>
            <person name="Sykes S."/>
            <person name="Wortman J."/>
            <person name="Nusbaum C."/>
            <person name="Birren B."/>
        </authorList>
    </citation>
    <scope>NUCLEOTIDE SEQUENCE [LARGE SCALE GENOMIC DNA]</scope>
    <source>
        <strain evidence="1 2">CC14M</strain>
    </source>
</reference>
<accession>V8CME4</accession>
<sequence>MLFCNYFIVHLRHISYPFEKIVRKLLVKSSLVFVLVESVRLNALKFFIDDKT</sequence>
<dbReference type="Proteomes" id="UP000018727">
    <property type="component" value="Unassembled WGS sequence"/>
</dbReference>
<keyword evidence="2" id="KW-1185">Reference proteome</keyword>
<organism evidence="1 2">
    <name type="scientific">Prevotella nigrescens CC14M</name>
    <dbReference type="NCBI Taxonomy" id="1073366"/>
    <lineage>
        <taxon>Bacteria</taxon>
        <taxon>Pseudomonadati</taxon>
        <taxon>Bacteroidota</taxon>
        <taxon>Bacteroidia</taxon>
        <taxon>Bacteroidales</taxon>
        <taxon>Prevotellaceae</taxon>
        <taxon>Prevotella</taxon>
    </lineage>
</organism>
<gene>
    <name evidence="1" type="ORF">HMPREF1173_01700</name>
</gene>
<dbReference type="HOGENOM" id="CLU_3083257_0_0_10"/>
<dbReference type="AlphaFoldDB" id="V8CME4"/>
<proteinExistence type="predicted"/>
<evidence type="ECO:0000313" key="2">
    <source>
        <dbReference type="Proteomes" id="UP000018727"/>
    </source>
</evidence>
<protein>
    <submittedName>
        <fullName evidence="1">Uncharacterized protein</fullName>
    </submittedName>
</protein>
<comment type="caution">
    <text evidence="1">The sequence shown here is derived from an EMBL/GenBank/DDBJ whole genome shotgun (WGS) entry which is preliminary data.</text>
</comment>
<dbReference type="EMBL" id="AZJH01000025">
    <property type="protein sequence ID" value="ETD28282.1"/>
    <property type="molecule type" value="Genomic_DNA"/>
</dbReference>